<dbReference type="PROSITE" id="PS00893">
    <property type="entry name" value="NUDIX_BOX"/>
    <property type="match status" value="1"/>
</dbReference>
<dbReference type="EC" id="3.6.1.55" evidence="11"/>
<evidence type="ECO:0000256" key="5">
    <source>
        <dbReference type="ARBA" id="ARBA00022723"/>
    </source>
</evidence>
<dbReference type="PANTHER" id="PTHR47707">
    <property type="entry name" value="8-OXO-DGTP DIPHOSPHATASE"/>
    <property type="match status" value="1"/>
</dbReference>
<dbReference type="Gene3D" id="3.90.79.10">
    <property type="entry name" value="Nucleoside Triphosphate Pyrophosphohydrolase"/>
    <property type="match status" value="1"/>
</dbReference>
<dbReference type="PANTHER" id="PTHR47707:SF1">
    <property type="entry name" value="NUDIX HYDROLASE FAMILY PROTEIN"/>
    <property type="match status" value="1"/>
</dbReference>
<comment type="cofactor">
    <cofactor evidence="1">
        <name>Mg(2+)</name>
        <dbReference type="ChEBI" id="CHEBI:18420"/>
    </cofactor>
</comment>
<evidence type="ECO:0000256" key="4">
    <source>
        <dbReference type="ARBA" id="ARBA00022705"/>
    </source>
</evidence>
<dbReference type="InterPro" id="IPR020476">
    <property type="entry name" value="Nudix_hydrolase"/>
</dbReference>
<evidence type="ECO:0000256" key="8">
    <source>
        <dbReference type="ARBA" id="ARBA00022842"/>
    </source>
</evidence>
<evidence type="ECO:0000256" key="2">
    <source>
        <dbReference type="ARBA" id="ARBA00005582"/>
    </source>
</evidence>
<dbReference type="InterPro" id="IPR047127">
    <property type="entry name" value="MutT-like"/>
</dbReference>
<dbReference type="InterPro" id="IPR020084">
    <property type="entry name" value="NUDIX_hydrolase_CS"/>
</dbReference>
<protein>
    <recommendedName>
        <fullName evidence="11">8-oxo-dGTP diphosphatase</fullName>
        <ecNumber evidence="11">3.6.1.55</ecNumber>
    </recommendedName>
</protein>
<evidence type="ECO:0000256" key="12">
    <source>
        <dbReference type="RuleBase" id="RU003476"/>
    </source>
</evidence>
<evidence type="ECO:0000256" key="7">
    <source>
        <dbReference type="ARBA" id="ARBA00022801"/>
    </source>
</evidence>
<comment type="catalytic activity">
    <reaction evidence="10">
        <text>8-oxo-dGTP + H2O = 8-oxo-dGMP + diphosphate + H(+)</text>
        <dbReference type="Rhea" id="RHEA:31575"/>
        <dbReference type="ChEBI" id="CHEBI:15377"/>
        <dbReference type="ChEBI" id="CHEBI:15378"/>
        <dbReference type="ChEBI" id="CHEBI:33019"/>
        <dbReference type="ChEBI" id="CHEBI:63224"/>
        <dbReference type="ChEBI" id="CHEBI:77896"/>
        <dbReference type="EC" id="3.6.1.55"/>
    </reaction>
</comment>
<keyword evidence="3" id="KW-0515">Mutator protein</keyword>
<dbReference type="CDD" id="cd03425">
    <property type="entry name" value="NUDIX_MutT_NudA_like"/>
    <property type="match status" value="1"/>
</dbReference>
<dbReference type="InterPro" id="IPR000086">
    <property type="entry name" value="NUDIX_hydrolase_dom"/>
</dbReference>
<dbReference type="PRINTS" id="PR00502">
    <property type="entry name" value="NUDIXFAMILY"/>
</dbReference>
<reference evidence="15" key="1">
    <citation type="journal article" date="2019" name="Int. J. Syst. Evol. Microbiol.">
        <title>The Global Catalogue of Microorganisms (GCM) 10K type strain sequencing project: providing services to taxonomists for standard genome sequencing and annotation.</title>
        <authorList>
            <consortium name="The Broad Institute Genomics Platform"/>
            <consortium name="The Broad Institute Genome Sequencing Center for Infectious Disease"/>
            <person name="Wu L."/>
            <person name="Ma J."/>
        </authorList>
    </citation>
    <scope>NUCLEOTIDE SEQUENCE [LARGE SCALE GENOMIC DNA]</scope>
    <source>
        <strain evidence="15">NBRC 108565</strain>
    </source>
</reference>
<keyword evidence="4" id="KW-0235">DNA replication</keyword>
<dbReference type="RefSeq" id="WP_286219183.1">
    <property type="nucleotide sequence ID" value="NZ_AP027729.1"/>
</dbReference>
<keyword evidence="9" id="KW-0234">DNA repair</keyword>
<organism evidence="14 15">
    <name type="scientific">Paraoerskovia sediminicola</name>
    <dbReference type="NCBI Taxonomy" id="1138587"/>
    <lineage>
        <taxon>Bacteria</taxon>
        <taxon>Bacillati</taxon>
        <taxon>Actinomycetota</taxon>
        <taxon>Actinomycetes</taxon>
        <taxon>Micrococcales</taxon>
        <taxon>Cellulomonadaceae</taxon>
        <taxon>Paraoerskovia</taxon>
    </lineage>
</organism>
<sequence length="142" mass="15570">MTPARLVVAAAIVDDLHAPTRLLAARRAYPEHLVGRWEFPGGKVEPDETPEAGLHRELAEELGIVVELGDEVVPAVGGAWTITDRHVMRLWLARVTEGEPSPADAHDEVRWLSSAERFSVPWLDADVPIVDAVVDRPEFLAG</sequence>
<evidence type="ECO:0000256" key="10">
    <source>
        <dbReference type="ARBA" id="ARBA00035861"/>
    </source>
</evidence>
<gene>
    <name evidence="14" type="ORF">GCM10025865_14640</name>
</gene>
<dbReference type="Proteomes" id="UP001321475">
    <property type="component" value="Chromosome"/>
</dbReference>
<evidence type="ECO:0000313" key="15">
    <source>
        <dbReference type="Proteomes" id="UP001321475"/>
    </source>
</evidence>
<dbReference type="SUPFAM" id="SSF55811">
    <property type="entry name" value="Nudix"/>
    <property type="match status" value="1"/>
</dbReference>
<keyword evidence="8" id="KW-0460">Magnesium</keyword>
<keyword evidence="7 12" id="KW-0378">Hydrolase</keyword>
<dbReference type="EMBL" id="AP027729">
    <property type="protein sequence ID" value="BDZ42165.1"/>
    <property type="molecule type" value="Genomic_DNA"/>
</dbReference>
<evidence type="ECO:0000256" key="3">
    <source>
        <dbReference type="ARBA" id="ARBA00022457"/>
    </source>
</evidence>
<accession>A0ABN6XEG2</accession>
<feature type="domain" description="Nudix hydrolase" evidence="13">
    <location>
        <begin position="3"/>
        <end position="137"/>
    </location>
</feature>
<keyword evidence="15" id="KW-1185">Reference proteome</keyword>
<dbReference type="PROSITE" id="PS51462">
    <property type="entry name" value="NUDIX"/>
    <property type="match status" value="1"/>
</dbReference>
<dbReference type="Pfam" id="PF00293">
    <property type="entry name" value="NUDIX"/>
    <property type="match status" value="1"/>
</dbReference>
<evidence type="ECO:0000256" key="6">
    <source>
        <dbReference type="ARBA" id="ARBA00022763"/>
    </source>
</evidence>
<evidence type="ECO:0000256" key="9">
    <source>
        <dbReference type="ARBA" id="ARBA00023204"/>
    </source>
</evidence>
<dbReference type="InterPro" id="IPR015797">
    <property type="entry name" value="NUDIX_hydrolase-like_dom_sf"/>
</dbReference>
<proteinExistence type="inferred from homology"/>
<evidence type="ECO:0000259" key="13">
    <source>
        <dbReference type="PROSITE" id="PS51462"/>
    </source>
</evidence>
<evidence type="ECO:0000313" key="14">
    <source>
        <dbReference type="EMBL" id="BDZ42165.1"/>
    </source>
</evidence>
<keyword evidence="5" id="KW-0479">Metal-binding</keyword>
<evidence type="ECO:0000256" key="11">
    <source>
        <dbReference type="ARBA" id="ARBA00038905"/>
    </source>
</evidence>
<comment type="similarity">
    <text evidence="2 12">Belongs to the Nudix hydrolase family.</text>
</comment>
<keyword evidence="6" id="KW-0227">DNA damage</keyword>
<name>A0ABN6XEG2_9CELL</name>
<evidence type="ECO:0000256" key="1">
    <source>
        <dbReference type="ARBA" id="ARBA00001946"/>
    </source>
</evidence>